<reference evidence="1 2" key="1">
    <citation type="submission" date="2024-01" db="EMBL/GenBank/DDBJ databases">
        <title>A draft genome for a cacao thread blight-causing isolate of Paramarasmius palmivorus.</title>
        <authorList>
            <person name="Baruah I.K."/>
            <person name="Bukari Y."/>
            <person name="Amoako-Attah I."/>
            <person name="Meinhardt L.W."/>
            <person name="Bailey B.A."/>
            <person name="Cohen S.P."/>
        </authorList>
    </citation>
    <scope>NUCLEOTIDE SEQUENCE [LARGE SCALE GENOMIC DNA]</scope>
    <source>
        <strain evidence="1 2">GH-12</strain>
    </source>
</reference>
<gene>
    <name evidence="1" type="ORF">VNI00_018939</name>
</gene>
<keyword evidence="2" id="KW-1185">Reference proteome</keyword>
<dbReference type="Proteomes" id="UP001383192">
    <property type="component" value="Unassembled WGS sequence"/>
</dbReference>
<dbReference type="EMBL" id="JAYKXP010000291">
    <property type="protein sequence ID" value="KAK7016238.1"/>
    <property type="molecule type" value="Genomic_DNA"/>
</dbReference>
<evidence type="ECO:0000313" key="2">
    <source>
        <dbReference type="Proteomes" id="UP001383192"/>
    </source>
</evidence>
<accession>A0AAW0AVS8</accession>
<sequence length="460" mass="51489">MQKAALSPIAQDFVTVTKRRQPAEIAVELWDLIFYHANADAKDPFHLAMHAKHRLISRKIGAAAERKFFEEIYLPGERRRRMIQCLRLMAAKPHLAGLVRDVHIELNFDLNLFSVIWDVTSGLQAMCKLRILHLRTTCSWEDRGALHTILRQIKLPWLEEFEYYGAITQEIQSFIAKHSSNIRLLTLCGEEVGEFLGPEPSYPALLHASVPRRMLYRIFRGGAPLLRSFHAPPETSSDNVMAMVQQLQTTCGAAMVELSLIAHDDGQGLFPVVEELFPNLVWLTILLSGDRAVAFGEPELSDQAAGEAALACCRRLTRLNKLVWGHVDGYHGDWDQGWNFLESLQKANPGIVSVTLPDSGVWRAVGPGTWVPICGGGGLIPCNQGCYWLTFSIYYGAYPSLLPLLALIEQEIIRWSADVSTSRDEGMRLVQSFRAHPGDRPLEEVSGLVTTMSQLGFFAT</sequence>
<protein>
    <submittedName>
        <fullName evidence="1">Uncharacterized protein</fullName>
    </submittedName>
</protein>
<dbReference type="AlphaFoldDB" id="A0AAW0AVS8"/>
<proteinExistence type="predicted"/>
<evidence type="ECO:0000313" key="1">
    <source>
        <dbReference type="EMBL" id="KAK7016238.1"/>
    </source>
</evidence>
<name>A0AAW0AVS8_9AGAR</name>
<organism evidence="1 2">
    <name type="scientific">Paramarasmius palmivorus</name>
    <dbReference type="NCBI Taxonomy" id="297713"/>
    <lineage>
        <taxon>Eukaryota</taxon>
        <taxon>Fungi</taxon>
        <taxon>Dikarya</taxon>
        <taxon>Basidiomycota</taxon>
        <taxon>Agaricomycotina</taxon>
        <taxon>Agaricomycetes</taxon>
        <taxon>Agaricomycetidae</taxon>
        <taxon>Agaricales</taxon>
        <taxon>Marasmiineae</taxon>
        <taxon>Marasmiaceae</taxon>
        <taxon>Paramarasmius</taxon>
    </lineage>
</organism>
<comment type="caution">
    <text evidence="1">The sequence shown here is derived from an EMBL/GenBank/DDBJ whole genome shotgun (WGS) entry which is preliminary data.</text>
</comment>